<evidence type="ECO:0000256" key="2">
    <source>
        <dbReference type="ARBA" id="ARBA00022723"/>
    </source>
</evidence>
<comment type="caution">
    <text evidence="7">The sequence shown here is derived from an EMBL/GenBank/DDBJ whole genome shotgun (WGS) entry which is preliminary data.</text>
</comment>
<gene>
    <name evidence="7" type="ORF">QQ055_05070</name>
</gene>
<evidence type="ECO:0000313" key="7">
    <source>
        <dbReference type="EMBL" id="MDL5056837.1"/>
    </source>
</evidence>
<dbReference type="EC" id="1.14.11.-" evidence="7"/>
<feature type="domain" description="TauD/TfdA-like" evidence="6">
    <location>
        <begin position="14"/>
        <end position="267"/>
    </location>
</feature>
<proteinExistence type="inferred from homology"/>
<evidence type="ECO:0000256" key="5">
    <source>
        <dbReference type="ARBA" id="ARBA00023004"/>
    </source>
</evidence>
<dbReference type="Gene3D" id="3.60.130.10">
    <property type="entry name" value="Clavaminate synthase-like"/>
    <property type="match status" value="1"/>
</dbReference>
<reference evidence="7 8" key="1">
    <citation type="submission" date="2023-06" db="EMBL/GenBank/DDBJ databases">
        <title>Whole genome sequence of Oscillatoria calcuttensis NRMC-F 0142.</title>
        <authorList>
            <person name="Shakena Fathima T."/>
            <person name="Muralitharan G."/>
            <person name="Thajuddin N."/>
        </authorList>
    </citation>
    <scope>NUCLEOTIDE SEQUENCE [LARGE SCALE GENOMIC DNA]</scope>
    <source>
        <strain evidence="7 8">NRMC-F 0142</strain>
    </source>
</reference>
<keyword evidence="3 7" id="KW-0223">Dioxygenase</keyword>
<dbReference type="Proteomes" id="UP001230986">
    <property type="component" value="Unassembled WGS sequence"/>
</dbReference>
<dbReference type="SUPFAM" id="SSF51197">
    <property type="entry name" value="Clavaminate synthase-like"/>
    <property type="match status" value="1"/>
</dbReference>
<organism evidence="7 8">
    <name type="scientific">Geitlerinema calcuttense NRMC-F 0142</name>
    <dbReference type="NCBI Taxonomy" id="2922238"/>
    <lineage>
        <taxon>Bacteria</taxon>
        <taxon>Bacillati</taxon>
        <taxon>Cyanobacteriota</taxon>
        <taxon>Cyanophyceae</taxon>
        <taxon>Geitlerinematales</taxon>
        <taxon>Geitlerinemataceae</taxon>
        <taxon>Geitlerinema</taxon>
    </lineage>
</organism>
<dbReference type="Pfam" id="PF02668">
    <property type="entry name" value="TauD"/>
    <property type="match status" value="1"/>
</dbReference>
<dbReference type="InterPro" id="IPR042098">
    <property type="entry name" value="TauD-like_sf"/>
</dbReference>
<keyword evidence="8" id="KW-1185">Reference proteome</keyword>
<protein>
    <submittedName>
        <fullName evidence="7">TauD/TfdA family dioxygenase</fullName>
        <ecNumber evidence="7">1.14.11.-</ecNumber>
    </submittedName>
</protein>
<keyword evidence="5" id="KW-0408">Iron</keyword>
<keyword evidence="2" id="KW-0479">Metal-binding</keyword>
<dbReference type="EMBL" id="JASVEJ010000019">
    <property type="protein sequence ID" value="MDL5056837.1"/>
    <property type="molecule type" value="Genomic_DNA"/>
</dbReference>
<evidence type="ECO:0000256" key="1">
    <source>
        <dbReference type="ARBA" id="ARBA00005896"/>
    </source>
</evidence>
<evidence type="ECO:0000256" key="3">
    <source>
        <dbReference type="ARBA" id="ARBA00022964"/>
    </source>
</evidence>
<sequence length="277" mass="31485">MTHFSSVIPLEIIPSDRAAGAEIRGVNLLEPLSPDVQEQIVQALANYGAIFFRGQSLNEEQQLTFTRAFGDTMGHPLAKAEHMSFGEGSQSDVYYLKDEPDLTYIGKNKLKGAVMWHTDLQYMPEPQVYSLLYGIEIPSKGGDTLFSNLVAAYEALDESLKQRIEHLQCVNWILRTMPPVVHPLVRIHPVSGRKALYVSPTCSRSIVDMPPGQSKSLLRYLMRHVTLPRFVWRHVWQAGDLLMWDNRHTLHCRTAFDLCERRMMRRTQTAGEPVIPA</sequence>
<name>A0ABT7LZ48_9CYAN</name>
<dbReference type="InterPro" id="IPR051323">
    <property type="entry name" value="AtsK-like"/>
</dbReference>
<evidence type="ECO:0000313" key="8">
    <source>
        <dbReference type="Proteomes" id="UP001230986"/>
    </source>
</evidence>
<dbReference type="PANTHER" id="PTHR30468:SF1">
    <property type="entry name" value="ALPHA-KETOGLUTARATE-DEPENDENT SULFONATE DIOXYGENASE"/>
    <property type="match status" value="1"/>
</dbReference>
<keyword evidence="4 7" id="KW-0560">Oxidoreductase</keyword>
<evidence type="ECO:0000256" key="4">
    <source>
        <dbReference type="ARBA" id="ARBA00023002"/>
    </source>
</evidence>
<evidence type="ECO:0000259" key="6">
    <source>
        <dbReference type="Pfam" id="PF02668"/>
    </source>
</evidence>
<dbReference type="PANTHER" id="PTHR30468">
    <property type="entry name" value="ALPHA-KETOGLUTARATE-DEPENDENT SULFONATE DIOXYGENASE"/>
    <property type="match status" value="1"/>
</dbReference>
<dbReference type="RefSeq" id="WP_286004292.1">
    <property type="nucleotide sequence ID" value="NZ_JASVEJ010000019.1"/>
</dbReference>
<accession>A0ABT7LZ48</accession>
<comment type="similarity">
    <text evidence="1">Belongs to the TfdA dioxygenase family.</text>
</comment>
<dbReference type="InterPro" id="IPR003819">
    <property type="entry name" value="TauD/TfdA-like"/>
</dbReference>
<dbReference type="GO" id="GO:0051213">
    <property type="term" value="F:dioxygenase activity"/>
    <property type="evidence" value="ECO:0007669"/>
    <property type="project" value="UniProtKB-KW"/>
</dbReference>